<protein>
    <submittedName>
        <fullName evidence="1">Transcriptional regulator, TetR family</fullName>
    </submittedName>
</protein>
<sequence length="121" mass="14204">MYLYFRSGRFNLEDYENMDEAAKEILKLNHDKFLLTCDAIKSGIDEGSIRSNVDPVEMTIFLNLIVKGLTELHPDFNKVLEKRGITQHQFFVDAADFIHHMLMNPDKWIKNENNCVNRKIE</sequence>
<gene>
    <name evidence="1" type="ORF">MSBRW_1437</name>
</gene>
<dbReference type="KEGG" id="mbw:MSBRW_1437"/>
<dbReference type="GeneID" id="68903935"/>
<proteinExistence type="predicted"/>
<evidence type="ECO:0000313" key="1">
    <source>
        <dbReference type="EMBL" id="AKB50690.1"/>
    </source>
</evidence>
<dbReference type="AlphaFoldDB" id="A0A0E3QKI5"/>
<reference evidence="1 2" key="1">
    <citation type="submission" date="2014-07" db="EMBL/GenBank/DDBJ databases">
        <title>Methanogenic archaea and the global carbon cycle.</title>
        <authorList>
            <person name="Henriksen J.R."/>
            <person name="Luke J."/>
            <person name="Reinhart S."/>
            <person name="Benedict M.N."/>
            <person name="Youngblut N.D."/>
            <person name="Metcalf M.E."/>
            <person name="Whitaker R.J."/>
            <person name="Metcalf W.W."/>
        </authorList>
    </citation>
    <scope>NUCLEOTIDE SEQUENCE [LARGE SCALE GENOMIC DNA]</scope>
    <source>
        <strain evidence="1 2">Wiesmoor</strain>
    </source>
</reference>
<dbReference type="InterPro" id="IPR036271">
    <property type="entry name" value="Tet_transcr_reg_TetR-rel_C_sf"/>
</dbReference>
<dbReference type="Proteomes" id="UP000033038">
    <property type="component" value="Chromosome"/>
</dbReference>
<dbReference type="EMBL" id="CP009526">
    <property type="protein sequence ID" value="AKB50690.1"/>
    <property type="molecule type" value="Genomic_DNA"/>
</dbReference>
<accession>A0A0E3QKI5</accession>
<name>A0A0E3QKI5_METBA</name>
<evidence type="ECO:0000313" key="2">
    <source>
        <dbReference type="Proteomes" id="UP000033038"/>
    </source>
</evidence>
<organism evidence="1 2">
    <name type="scientific">Methanosarcina barkeri str. Wiesmoor</name>
    <dbReference type="NCBI Taxonomy" id="1434109"/>
    <lineage>
        <taxon>Archaea</taxon>
        <taxon>Methanobacteriati</taxon>
        <taxon>Methanobacteriota</taxon>
        <taxon>Stenosarchaea group</taxon>
        <taxon>Methanomicrobia</taxon>
        <taxon>Methanosarcinales</taxon>
        <taxon>Methanosarcinaceae</taxon>
        <taxon>Methanosarcina</taxon>
    </lineage>
</organism>
<dbReference type="RefSeq" id="WP_011308217.1">
    <property type="nucleotide sequence ID" value="NZ_CP009526.1"/>
</dbReference>
<dbReference type="PATRIC" id="fig|1434109.4.peg.1802"/>
<dbReference type="SUPFAM" id="SSF48498">
    <property type="entry name" value="Tetracyclin repressor-like, C-terminal domain"/>
    <property type="match status" value="1"/>
</dbReference>
<dbReference type="HOGENOM" id="CLU_2032857_0_0_2"/>